<dbReference type="SMART" id="SM00339">
    <property type="entry name" value="FH"/>
    <property type="match status" value="1"/>
</dbReference>
<dbReference type="InterPro" id="IPR001766">
    <property type="entry name" value="Fork_head_dom"/>
</dbReference>
<dbReference type="InterPro" id="IPR036388">
    <property type="entry name" value="WH-like_DNA-bd_sf"/>
</dbReference>
<comment type="subcellular location">
    <subcellularLocation>
        <location evidence="2">Nucleus</location>
    </subcellularLocation>
</comment>
<keyword evidence="5" id="KW-1185">Reference proteome</keyword>
<sequence length="267" mass="30950">MINGVNGDFSGLLVKPSGVPRRRYKRYTTGTYIGLIAYAIQDSPDKMLTFKQIMKRLEPFVFGDKKGIENNIRVCLSSNRCFAKVPVDPDYPNPKKNFWKVDENGITPKMFRRHFKYLINIFPGLSIQTQQVDECEDDSYVPEPVVPACKVTENKSEGKFTGPFSIESLLKSDREVKHMRRTPLEEHPHYMDAQRETTKRKNIYEYEAVKCYYPVSPVGCDLASAKRPRLSSGPQFGQSVPPHRPITYDHHVLFRSPLMYDTRYVRW</sequence>
<dbReference type="SUPFAM" id="SSF46785">
    <property type="entry name" value="Winged helix' DNA-binding domain"/>
    <property type="match status" value="1"/>
</dbReference>
<dbReference type="Gene3D" id="1.10.10.10">
    <property type="entry name" value="Winged helix-like DNA-binding domain superfamily/Winged helix DNA-binding domain"/>
    <property type="match status" value="1"/>
</dbReference>
<keyword evidence="2" id="KW-0539">Nucleus</keyword>
<dbReference type="PANTHER" id="PTHR47316">
    <property type="entry name" value="FORKHEAD BOX PROTEIN H1"/>
    <property type="match status" value="1"/>
</dbReference>
<evidence type="ECO:0000256" key="1">
    <source>
        <dbReference type="ARBA" id="ARBA00023125"/>
    </source>
</evidence>
<evidence type="ECO:0000256" key="2">
    <source>
        <dbReference type="PROSITE-ProRule" id="PRU00089"/>
    </source>
</evidence>
<evidence type="ECO:0000313" key="4">
    <source>
        <dbReference type="EMBL" id="KAL1255949.1"/>
    </source>
</evidence>
<evidence type="ECO:0000313" key="5">
    <source>
        <dbReference type="Proteomes" id="UP001558613"/>
    </source>
</evidence>
<proteinExistence type="predicted"/>
<accession>A0ABR3LSU3</accession>
<dbReference type="Pfam" id="PF00250">
    <property type="entry name" value="Forkhead"/>
    <property type="match status" value="1"/>
</dbReference>
<dbReference type="Proteomes" id="UP001558613">
    <property type="component" value="Unassembled WGS sequence"/>
</dbReference>
<dbReference type="InterPro" id="IPR036390">
    <property type="entry name" value="WH_DNA-bd_sf"/>
</dbReference>
<dbReference type="PANTHER" id="PTHR47316:SF1">
    <property type="entry name" value="FORKHEAD BOX PROTEIN H1"/>
    <property type="match status" value="1"/>
</dbReference>
<protein>
    <recommendedName>
        <fullName evidence="3">Fork-head domain-containing protein</fullName>
    </recommendedName>
</protein>
<gene>
    <name evidence="4" type="ORF">QQF64_014010</name>
</gene>
<organism evidence="4 5">
    <name type="scientific">Cirrhinus molitorella</name>
    <name type="common">mud carp</name>
    <dbReference type="NCBI Taxonomy" id="172907"/>
    <lineage>
        <taxon>Eukaryota</taxon>
        <taxon>Metazoa</taxon>
        <taxon>Chordata</taxon>
        <taxon>Craniata</taxon>
        <taxon>Vertebrata</taxon>
        <taxon>Euteleostomi</taxon>
        <taxon>Actinopterygii</taxon>
        <taxon>Neopterygii</taxon>
        <taxon>Teleostei</taxon>
        <taxon>Ostariophysi</taxon>
        <taxon>Cypriniformes</taxon>
        <taxon>Cyprinidae</taxon>
        <taxon>Labeoninae</taxon>
        <taxon>Labeonini</taxon>
        <taxon>Cirrhinus</taxon>
    </lineage>
</organism>
<keyword evidence="1 2" id="KW-0238">DNA-binding</keyword>
<comment type="caution">
    <text evidence="4">The sequence shown here is derived from an EMBL/GenBank/DDBJ whole genome shotgun (WGS) entry which is preliminary data.</text>
</comment>
<reference evidence="4 5" key="1">
    <citation type="submission" date="2023-09" db="EMBL/GenBank/DDBJ databases">
        <authorList>
            <person name="Wang M."/>
        </authorList>
    </citation>
    <scope>NUCLEOTIDE SEQUENCE [LARGE SCALE GENOMIC DNA]</scope>
    <source>
        <strain evidence="4">GT-2023</strain>
        <tissue evidence="4">Liver</tissue>
    </source>
</reference>
<feature type="DNA-binding region" description="Fork-head" evidence="2">
    <location>
        <begin position="31"/>
        <end position="111"/>
    </location>
</feature>
<feature type="domain" description="Fork-head" evidence="3">
    <location>
        <begin position="31"/>
        <end position="111"/>
    </location>
</feature>
<dbReference type="InterPro" id="IPR052327">
    <property type="entry name" value="Activin_resp_transcr_regulator"/>
</dbReference>
<dbReference type="PROSITE" id="PS50039">
    <property type="entry name" value="FORK_HEAD_3"/>
    <property type="match status" value="1"/>
</dbReference>
<dbReference type="EMBL" id="JAYMGO010000019">
    <property type="protein sequence ID" value="KAL1255949.1"/>
    <property type="molecule type" value="Genomic_DNA"/>
</dbReference>
<evidence type="ECO:0000259" key="3">
    <source>
        <dbReference type="PROSITE" id="PS50039"/>
    </source>
</evidence>
<name>A0ABR3LSU3_9TELE</name>